<feature type="region of interest" description="Disordered" evidence="1">
    <location>
        <begin position="1"/>
        <end position="33"/>
    </location>
</feature>
<gene>
    <name evidence="3" type="ORF">DFR67_109149</name>
</gene>
<dbReference type="Proteomes" id="UP000247591">
    <property type="component" value="Unassembled WGS sequence"/>
</dbReference>
<accession>A0A318RGD2</accession>
<keyword evidence="4" id="KW-1185">Reference proteome</keyword>
<keyword evidence="2" id="KW-0472">Membrane</keyword>
<feature type="transmembrane region" description="Helical" evidence="2">
    <location>
        <begin position="41"/>
        <end position="62"/>
    </location>
</feature>
<feature type="compositionally biased region" description="Basic and acidic residues" evidence="1">
    <location>
        <begin position="1"/>
        <end position="13"/>
    </location>
</feature>
<dbReference type="AlphaFoldDB" id="A0A318RGD2"/>
<name>A0A318RGD2_WILLI</name>
<evidence type="ECO:0000256" key="2">
    <source>
        <dbReference type="SAM" id="Phobius"/>
    </source>
</evidence>
<protein>
    <submittedName>
        <fullName evidence="3">Uncharacterized protein</fullName>
    </submittedName>
</protein>
<feature type="transmembrane region" description="Helical" evidence="2">
    <location>
        <begin position="68"/>
        <end position="88"/>
    </location>
</feature>
<sequence>MHSRDDDSTEVSREPSALPDRWTSQPSAFNGRDEPDLPATIALAATFALGVGSVVFVVSLVLGGLVSALLSLLIVVGAIGSAFVLRWLE</sequence>
<keyword evidence="2" id="KW-1133">Transmembrane helix</keyword>
<dbReference type="OrthoDB" id="9982692at2"/>
<dbReference type="RefSeq" id="WP_110470559.1">
    <property type="nucleotide sequence ID" value="NZ_QJSP01000009.1"/>
</dbReference>
<reference evidence="3 4" key="1">
    <citation type="submission" date="2018-06" db="EMBL/GenBank/DDBJ databases">
        <title>Genomic Encyclopedia of Type Strains, Phase IV (KMG-IV): sequencing the most valuable type-strain genomes for metagenomic binning, comparative biology and taxonomic classification.</title>
        <authorList>
            <person name="Goeker M."/>
        </authorList>
    </citation>
    <scope>NUCLEOTIDE SEQUENCE [LARGE SCALE GENOMIC DNA]</scope>
    <source>
        <strain evidence="3 4">DSM 45521</strain>
    </source>
</reference>
<evidence type="ECO:0000256" key="1">
    <source>
        <dbReference type="SAM" id="MobiDB-lite"/>
    </source>
</evidence>
<evidence type="ECO:0000313" key="3">
    <source>
        <dbReference type="EMBL" id="PYE15921.1"/>
    </source>
</evidence>
<organism evidence="3 4">
    <name type="scientific">Williamsia limnetica</name>
    <dbReference type="NCBI Taxonomy" id="882452"/>
    <lineage>
        <taxon>Bacteria</taxon>
        <taxon>Bacillati</taxon>
        <taxon>Actinomycetota</taxon>
        <taxon>Actinomycetes</taxon>
        <taxon>Mycobacteriales</taxon>
        <taxon>Nocardiaceae</taxon>
        <taxon>Williamsia</taxon>
    </lineage>
</organism>
<proteinExistence type="predicted"/>
<evidence type="ECO:0000313" key="4">
    <source>
        <dbReference type="Proteomes" id="UP000247591"/>
    </source>
</evidence>
<dbReference type="EMBL" id="QJSP01000009">
    <property type="protein sequence ID" value="PYE15921.1"/>
    <property type="molecule type" value="Genomic_DNA"/>
</dbReference>
<keyword evidence="2" id="KW-0812">Transmembrane</keyword>
<comment type="caution">
    <text evidence="3">The sequence shown here is derived from an EMBL/GenBank/DDBJ whole genome shotgun (WGS) entry which is preliminary data.</text>
</comment>